<dbReference type="InterPro" id="IPR001173">
    <property type="entry name" value="Glyco_trans_2-like"/>
</dbReference>
<reference evidence="9 10" key="1">
    <citation type="submission" date="2019-05" db="EMBL/GenBank/DDBJ databases">
        <title>Genome of Alcanivorax gelatiniphagus, an oil degrading marine bacteria.</title>
        <authorList>
            <person name="Kwon K.K."/>
        </authorList>
    </citation>
    <scope>NUCLEOTIDE SEQUENCE [LARGE SCALE GENOMIC DNA]</scope>
    <source>
        <strain evidence="9 10">MEBiC 08158</strain>
    </source>
</reference>
<keyword evidence="4 7" id="KW-0812">Transmembrane</keyword>
<dbReference type="PANTHER" id="PTHR48090:SF1">
    <property type="entry name" value="PROPHAGE BACTOPRENOL GLUCOSYL TRANSFERASE HOMOLOG"/>
    <property type="match status" value="1"/>
</dbReference>
<organism evidence="9 10">
    <name type="scientific">Alloalcanivorax gelatiniphagus</name>
    <dbReference type="NCBI Taxonomy" id="1194167"/>
    <lineage>
        <taxon>Bacteria</taxon>
        <taxon>Pseudomonadati</taxon>
        <taxon>Pseudomonadota</taxon>
        <taxon>Gammaproteobacteria</taxon>
        <taxon>Oceanospirillales</taxon>
        <taxon>Alcanivoracaceae</taxon>
        <taxon>Alloalcanivorax</taxon>
    </lineage>
</organism>
<evidence type="ECO:0000313" key="9">
    <source>
        <dbReference type="EMBL" id="TMW11271.1"/>
    </source>
</evidence>
<evidence type="ECO:0000256" key="1">
    <source>
        <dbReference type="ARBA" id="ARBA00004141"/>
    </source>
</evidence>
<dbReference type="InterPro" id="IPR050256">
    <property type="entry name" value="Glycosyltransferase_2"/>
</dbReference>
<evidence type="ECO:0000256" key="7">
    <source>
        <dbReference type="SAM" id="Phobius"/>
    </source>
</evidence>
<keyword evidence="10" id="KW-1185">Reference proteome</keyword>
<feature type="transmembrane region" description="Helical" evidence="7">
    <location>
        <begin position="275"/>
        <end position="300"/>
    </location>
</feature>
<keyword evidence="3" id="KW-0808">Transferase</keyword>
<proteinExistence type="predicted"/>
<sequence length="339" mass="37731">MIKNSSGYSVEAEVPVISLVIPIYNEREVLPVCLPRLDKVMREVGFFFEAIFVDDGSKDDGYEYLVEQSRRYSWIRLVRLSRNFGKEAALTAGLDYAAGEAVVILDADLQDPPECIPKMVEAWRAGVDVVLMQRRTRCGESWVKRASSYLFYRLLNRLSDCEIPADVGDFRLMSRRCLQAVLELPERNRYMKGLFSWVGMPTEVIQYDRGARVAGKTKWNYAGLIGLAMEGITSFSIAPLRWAAVMGVFSAIFGGGFGLWIIFKAMVFGAQVAGYPSLIALITCLGGVQLITFGILGEYVGKTYLEAKRRPIYLVREVLSAVRGGEAASARGGCNARDH</sequence>
<keyword evidence="5 7" id="KW-1133">Transmembrane helix</keyword>
<name>A0ABY2XHN3_9GAMM</name>
<dbReference type="Proteomes" id="UP000739180">
    <property type="component" value="Unassembled WGS sequence"/>
</dbReference>
<feature type="transmembrane region" description="Helical" evidence="7">
    <location>
        <begin position="242"/>
        <end position="263"/>
    </location>
</feature>
<evidence type="ECO:0000256" key="4">
    <source>
        <dbReference type="ARBA" id="ARBA00022692"/>
    </source>
</evidence>
<dbReference type="Gene3D" id="3.90.550.10">
    <property type="entry name" value="Spore Coat Polysaccharide Biosynthesis Protein SpsA, Chain A"/>
    <property type="match status" value="1"/>
</dbReference>
<dbReference type="InterPro" id="IPR029044">
    <property type="entry name" value="Nucleotide-diphossugar_trans"/>
</dbReference>
<keyword evidence="2" id="KW-0328">Glycosyltransferase</keyword>
<evidence type="ECO:0000256" key="3">
    <source>
        <dbReference type="ARBA" id="ARBA00022679"/>
    </source>
</evidence>
<evidence type="ECO:0000256" key="2">
    <source>
        <dbReference type="ARBA" id="ARBA00022676"/>
    </source>
</evidence>
<accession>A0ABY2XHN3</accession>
<dbReference type="EMBL" id="VCQT01000044">
    <property type="protein sequence ID" value="TMW11271.1"/>
    <property type="molecule type" value="Genomic_DNA"/>
</dbReference>
<dbReference type="SUPFAM" id="SSF53448">
    <property type="entry name" value="Nucleotide-diphospho-sugar transferases"/>
    <property type="match status" value="1"/>
</dbReference>
<dbReference type="PANTHER" id="PTHR48090">
    <property type="entry name" value="UNDECAPRENYL-PHOSPHATE 4-DEOXY-4-FORMAMIDO-L-ARABINOSE TRANSFERASE-RELATED"/>
    <property type="match status" value="1"/>
</dbReference>
<evidence type="ECO:0000313" key="10">
    <source>
        <dbReference type="Proteomes" id="UP000739180"/>
    </source>
</evidence>
<evidence type="ECO:0000259" key="8">
    <source>
        <dbReference type="Pfam" id="PF00535"/>
    </source>
</evidence>
<dbReference type="RefSeq" id="WP_067604980.1">
    <property type="nucleotide sequence ID" value="NZ_JBHSSX010000025.1"/>
</dbReference>
<protein>
    <submittedName>
        <fullName evidence="9">Glycosyltransferase family 2 protein</fullName>
    </submittedName>
</protein>
<gene>
    <name evidence="9" type="ORF">FGS76_14515</name>
</gene>
<comment type="subcellular location">
    <subcellularLocation>
        <location evidence="1">Membrane</location>
        <topology evidence="1">Multi-pass membrane protein</topology>
    </subcellularLocation>
</comment>
<keyword evidence="6 7" id="KW-0472">Membrane</keyword>
<feature type="domain" description="Glycosyltransferase 2-like" evidence="8">
    <location>
        <begin position="18"/>
        <end position="180"/>
    </location>
</feature>
<dbReference type="CDD" id="cd04187">
    <property type="entry name" value="DPM1_like_bac"/>
    <property type="match status" value="1"/>
</dbReference>
<comment type="caution">
    <text evidence="9">The sequence shown here is derived from an EMBL/GenBank/DDBJ whole genome shotgun (WGS) entry which is preliminary data.</text>
</comment>
<dbReference type="Pfam" id="PF00535">
    <property type="entry name" value="Glycos_transf_2"/>
    <property type="match status" value="1"/>
</dbReference>
<evidence type="ECO:0000256" key="5">
    <source>
        <dbReference type="ARBA" id="ARBA00022989"/>
    </source>
</evidence>
<evidence type="ECO:0000256" key="6">
    <source>
        <dbReference type="ARBA" id="ARBA00023136"/>
    </source>
</evidence>